<keyword evidence="4" id="KW-1185">Reference proteome</keyword>
<accession>A0ABR2ZLI8</accession>
<evidence type="ECO:0000256" key="1">
    <source>
        <dbReference type="SAM" id="MobiDB-lite"/>
    </source>
</evidence>
<keyword evidence="2" id="KW-0472">Membrane</keyword>
<feature type="transmembrane region" description="Helical" evidence="2">
    <location>
        <begin position="78"/>
        <end position="100"/>
    </location>
</feature>
<feature type="compositionally biased region" description="Pro residues" evidence="1">
    <location>
        <begin position="237"/>
        <end position="255"/>
    </location>
</feature>
<reference evidence="3 4" key="1">
    <citation type="submission" date="2024-05" db="EMBL/GenBank/DDBJ databases">
        <title>A draft genome resource for the thread blight pathogen Marasmius tenuissimus strain MS-2.</title>
        <authorList>
            <person name="Yulfo-Soto G.E."/>
            <person name="Baruah I.K."/>
            <person name="Amoako-Attah I."/>
            <person name="Bukari Y."/>
            <person name="Meinhardt L.W."/>
            <person name="Bailey B.A."/>
            <person name="Cohen S.P."/>
        </authorList>
    </citation>
    <scope>NUCLEOTIDE SEQUENCE [LARGE SCALE GENOMIC DNA]</scope>
    <source>
        <strain evidence="3 4">MS-2</strain>
    </source>
</reference>
<evidence type="ECO:0000256" key="2">
    <source>
        <dbReference type="SAM" id="Phobius"/>
    </source>
</evidence>
<name>A0ABR2ZLI8_9AGAR</name>
<comment type="caution">
    <text evidence="3">The sequence shown here is derived from an EMBL/GenBank/DDBJ whole genome shotgun (WGS) entry which is preliminary data.</text>
</comment>
<evidence type="ECO:0008006" key="5">
    <source>
        <dbReference type="Google" id="ProtNLM"/>
    </source>
</evidence>
<gene>
    <name evidence="3" type="ORF">AAF712_011879</name>
</gene>
<keyword evidence="2" id="KW-0812">Transmembrane</keyword>
<feature type="transmembrane region" description="Helical" evidence="2">
    <location>
        <begin position="44"/>
        <end position="66"/>
    </location>
</feature>
<feature type="compositionally biased region" description="Gly residues" evidence="1">
    <location>
        <begin position="222"/>
        <end position="233"/>
    </location>
</feature>
<dbReference type="Proteomes" id="UP001437256">
    <property type="component" value="Unassembled WGS sequence"/>
</dbReference>
<evidence type="ECO:0000313" key="4">
    <source>
        <dbReference type="Proteomes" id="UP001437256"/>
    </source>
</evidence>
<evidence type="ECO:0000313" key="3">
    <source>
        <dbReference type="EMBL" id="KAL0061302.1"/>
    </source>
</evidence>
<proteinExistence type="predicted"/>
<sequence>MPSSPRLVFLVIRILVDLTGDWVQQIGNFRNADGNDGQRTKTLATISLVLGILYITICAIEAFGVAAASMQRLPLIRIYAMLSAVVTVLVAASGLIRVVIHFTGKDDIIAECTNVTKNRDFAYYPFGFWGPSRYQFVDENDARRWCNDAWSHDSWAEIVQLIILLIIAALWTSIAFSYYRQVLDPTSPANVSRVPAPQQWSAHYQPPYNGGNGYGQPYYGQPGYGQPGWGQQGYGAPPGPPPQQHFAPPAGPPPDAGGVKGPDYIGADGHAGGMYDQDDKKPENPFADFDQPSNSNARR</sequence>
<feature type="region of interest" description="Disordered" evidence="1">
    <location>
        <begin position="215"/>
        <end position="299"/>
    </location>
</feature>
<keyword evidence="2" id="KW-1133">Transmembrane helix</keyword>
<dbReference type="EMBL" id="JBBXMP010000140">
    <property type="protein sequence ID" value="KAL0061302.1"/>
    <property type="molecule type" value="Genomic_DNA"/>
</dbReference>
<protein>
    <recommendedName>
        <fullName evidence="5">MARVEL domain-containing protein</fullName>
    </recommendedName>
</protein>
<organism evidence="3 4">
    <name type="scientific">Marasmius tenuissimus</name>
    <dbReference type="NCBI Taxonomy" id="585030"/>
    <lineage>
        <taxon>Eukaryota</taxon>
        <taxon>Fungi</taxon>
        <taxon>Dikarya</taxon>
        <taxon>Basidiomycota</taxon>
        <taxon>Agaricomycotina</taxon>
        <taxon>Agaricomycetes</taxon>
        <taxon>Agaricomycetidae</taxon>
        <taxon>Agaricales</taxon>
        <taxon>Marasmiineae</taxon>
        <taxon>Marasmiaceae</taxon>
        <taxon>Marasmius</taxon>
    </lineage>
</organism>
<feature type="transmembrane region" description="Helical" evidence="2">
    <location>
        <begin position="158"/>
        <end position="179"/>
    </location>
</feature>